<dbReference type="Gene3D" id="3.30.300.30">
    <property type="match status" value="1"/>
</dbReference>
<gene>
    <name evidence="1" type="ORF">METZ01_LOCUS428049</name>
</gene>
<evidence type="ECO:0008006" key="2">
    <source>
        <dbReference type="Google" id="ProtNLM"/>
    </source>
</evidence>
<accession>A0A382XX17</accession>
<name>A0A382XX17_9ZZZZ</name>
<sequence>KTPRHWFEVDEYPLTGSGKIQKFVLRDQWVDGQWTEMT</sequence>
<dbReference type="EMBL" id="UINC01170915">
    <property type="protein sequence ID" value="SVD75195.1"/>
    <property type="molecule type" value="Genomic_DNA"/>
</dbReference>
<protein>
    <recommendedName>
        <fullName evidence="2">AMP-binding enzyme C-terminal domain-containing protein</fullName>
    </recommendedName>
</protein>
<dbReference type="SUPFAM" id="SSF56801">
    <property type="entry name" value="Acetyl-CoA synthetase-like"/>
    <property type="match status" value="1"/>
</dbReference>
<reference evidence="1" key="1">
    <citation type="submission" date="2018-05" db="EMBL/GenBank/DDBJ databases">
        <authorList>
            <person name="Lanie J.A."/>
            <person name="Ng W.-L."/>
            <person name="Kazmierczak K.M."/>
            <person name="Andrzejewski T.M."/>
            <person name="Davidsen T.M."/>
            <person name="Wayne K.J."/>
            <person name="Tettelin H."/>
            <person name="Glass J.I."/>
            <person name="Rusch D."/>
            <person name="Podicherti R."/>
            <person name="Tsui H.-C.T."/>
            <person name="Winkler M.E."/>
        </authorList>
    </citation>
    <scope>NUCLEOTIDE SEQUENCE</scope>
</reference>
<dbReference type="AlphaFoldDB" id="A0A382XX17"/>
<feature type="non-terminal residue" evidence="1">
    <location>
        <position position="1"/>
    </location>
</feature>
<evidence type="ECO:0000313" key="1">
    <source>
        <dbReference type="EMBL" id="SVD75195.1"/>
    </source>
</evidence>
<proteinExistence type="predicted"/>
<organism evidence="1">
    <name type="scientific">marine metagenome</name>
    <dbReference type="NCBI Taxonomy" id="408172"/>
    <lineage>
        <taxon>unclassified sequences</taxon>
        <taxon>metagenomes</taxon>
        <taxon>ecological metagenomes</taxon>
    </lineage>
</organism>
<dbReference type="InterPro" id="IPR045851">
    <property type="entry name" value="AMP-bd_C_sf"/>
</dbReference>